<keyword evidence="3" id="KW-1185">Reference proteome</keyword>
<protein>
    <submittedName>
        <fullName evidence="2">Heme/copper-type cytochrome/quinol oxidase subunit 4</fullName>
    </submittedName>
</protein>
<comment type="caution">
    <text evidence="2">The sequence shown here is derived from an EMBL/GenBank/DDBJ whole genome shotgun (WGS) entry which is preliminary data.</text>
</comment>
<keyword evidence="1" id="KW-0472">Membrane</keyword>
<feature type="transmembrane region" description="Helical" evidence="1">
    <location>
        <begin position="29"/>
        <end position="47"/>
    </location>
</feature>
<accession>A0ABT9YP06</accession>
<reference evidence="2 3" key="1">
    <citation type="submission" date="2023-07" db="EMBL/GenBank/DDBJ databases">
        <title>Genomic Encyclopedia of Type Strains, Phase IV (KMG-IV): sequencing the most valuable type-strain genomes for metagenomic binning, comparative biology and taxonomic classification.</title>
        <authorList>
            <person name="Goeker M."/>
        </authorList>
    </citation>
    <scope>NUCLEOTIDE SEQUENCE [LARGE SCALE GENOMIC DNA]</scope>
    <source>
        <strain evidence="2 3">DSM 19154</strain>
    </source>
</reference>
<evidence type="ECO:0000313" key="2">
    <source>
        <dbReference type="EMBL" id="MDQ0208932.1"/>
    </source>
</evidence>
<keyword evidence="1" id="KW-0812">Transmembrane</keyword>
<dbReference type="EMBL" id="JAUSUA010000007">
    <property type="protein sequence ID" value="MDQ0208932.1"/>
    <property type="molecule type" value="Genomic_DNA"/>
</dbReference>
<evidence type="ECO:0000313" key="3">
    <source>
        <dbReference type="Proteomes" id="UP001225034"/>
    </source>
</evidence>
<organism evidence="2 3">
    <name type="scientific">Alkalicoccobacillus murimartini</name>
    <dbReference type="NCBI Taxonomy" id="171685"/>
    <lineage>
        <taxon>Bacteria</taxon>
        <taxon>Bacillati</taxon>
        <taxon>Bacillota</taxon>
        <taxon>Bacilli</taxon>
        <taxon>Bacillales</taxon>
        <taxon>Bacillaceae</taxon>
        <taxon>Alkalicoccobacillus</taxon>
    </lineage>
</organism>
<sequence>MIRFILLSIVIFLALKLLRKDKMSWKETIIGMAVLSVIFIVFEMYVFA</sequence>
<gene>
    <name evidence="2" type="ORF">J2S05_003756</name>
</gene>
<keyword evidence="1" id="KW-1133">Transmembrane helix</keyword>
<evidence type="ECO:0000256" key="1">
    <source>
        <dbReference type="SAM" id="Phobius"/>
    </source>
</evidence>
<proteinExistence type="predicted"/>
<dbReference type="Proteomes" id="UP001225034">
    <property type="component" value="Unassembled WGS sequence"/>
</dbReference>
<name>A0ABT9YP06_9BACI</name>